<dbReference type="AlphaFoldDB" id="A0A254N2J6"/>
<evidence type="ECO:0000313" key="1">
    <source>
        <dbReference type="EMBL" id="OWR02396.1"/>
    </source>
</evidence>
<keyword evidence="2" id="KW-1185">Reference proteome</keyword>
<sequence>MSDTICRDAAKEIADIADMLRGKTDEAGELEHLLRGAVLRVEALAEAITFGLRSEITRKDVAESYQAVYGEKLQMLLGEPVEVAHG</sequence>
<reference evidence="1 2" key="1">
    <citation type="journal article" date="2007" name="Int. J. Syst. Evol. Microbiol.">
        <title>Description of Pelomonas aquatica sp. nov. and Pelomonas puraquae sp. nov., isolated from industrial and haemodialysis water.</title>
        <authorList>
            <person name="Gomila M."/>
            <person name="Bowien B."/>
            <person name="Falsen E."/>
            <person name="Moore E.R."/>
            <person name="Lalucat J."/>
        </authorList>
    </citation>
    <scope>NUCLEOTIDE SEQUENCE [LARGE SCALE GENOMIC DNA]</scope>
    <source>
        <strain evidence="1 2">CCUG 52769</strain>
    </source>
</reference>
<dbReference type="Proteomes" id="UP000197446">
    <property type="component" value="Unassembled WGS sequence"/>
</dbReference>
<dbReference type="EMBL" id="NISI01000009">
    <property type="protein sequence ID" value="OWR02396.1"/>
    <property type="molecule type" value="Genomic_DNA"/>
</dbReference>
<proteinExistence type="predicted"/>
<name>A0A254N2J6_9BURK</name>
<comment type="caution">
    <text evidence="1">The sequence shown here is derived from an EMBL/GenBank/DDBJ whole genome shotgun (WGS) entry which is preliminary data.</text>
</comment>
<accession>A0A254N2J6</accession>
<organism evidence="1 2">
    <name type="scientific">Roseateles puraquae</name>
    <dbReference type="NCBI Taxonomy" id="431059"/>
    <lineage>
        <taxon>Bacteria</taxon>
        <taxon>Pseudomonadati</taxon>
        <taxon>Pseudomonadota</taxon>
        <taxon>Betaproteobacteria</taxon>
        <taxon>Burkholderiales</taxon>
        <taxon>Sphaerotilaceae</taxon>
        <taxon>Roseateles</taxon>
    </lineage>
</organism>
<gene>
    <name evidence="1" type="ORF">CDO81_19600</name>
</gene>
<protein>
    <submittedName>
        <fullName evidence="1">Uncharacterized protein</fullName>
    </submittedName>
</protein>
<evidence type="ECO:0000313" key="2">
    <source>
        <dbReference type="Proteomes" id="UP000197446"/>
    </source>
</evidence>